<feature type="region of interest" description="Disordered" evidence="1">
    <location>
        <begin position="35"/>
        <end position="71"/>
    </location>
</feature>
<feature type="region of interest" description="Disordered" evidence="1">
    <location>
        <begin position="151"/>
        <end position="174"/>
    </location>
</feature>
<dbReference type="Proteomes" id="UP000400981">
    <property type="component" value="Unassembled WGS sequence"/>
</dbReference>
<name>A0A5E4WC37_9BURK</name>
<feature type="compositionally biased region" description="Basic and acidic residues" evidence="1">
    <location>
        <begin position="46"/>
        <end position="55"/>
    </location>
</feature>
<gene>
    <name evidence="3" type="ORF">PEP31012_03165</name>
</gene>
<feature type="compositionally biased region" description="Pro residues" evidence="1">
    <location>
        <begin position="157"/>
        <end position="167"/>
    </location>
</feature>
<feature type="signal peptide" evidence="2">
    <location>
        <begin position="1"/>
        <end position="27"/>
    </location>
</feature>
<evidence type="ECO:0000313" key="4">
    <source>
        <dbReference type="Proteomes" id="UP000400981"/>
    </source>
</evidence>
<dbReference type="EMBL" id="CABPSH010000008">
    <property type="protein sequence ID" value="VVE21329.1"/>
    <property type="molecule type" value="Genomic_DNA"/>
</dbReference>
<dbReference type="OrthoDB" id="9115021at2"/>
<dbReference type="RefSeq" id="WP_150590294.1">
    <property type="nucleotide sequence ID" value="NZ_CABPSH010000008.1"/>
</dbReference>
<feature type="chain" id="PRO_5022732546" description="Lipoprotein" evidence="2">
    <location>
        <begin position="28"/>
        <end position="174"/>
    </location>
</feature>
<protein>
    <recommendedName>
        <fullName evidence="5">Lipoprotein</fullName>
    </recommendedName>
</protein>
<proteinExistence type="predicted"/>
<dbReference type="AlphaFoldDB" id="A0A5E4WC37"/>
<evidence type="ECO:0000256" key="2">
    <source>
        <dbReference type="SAM" id="SignalP"/>
    </source>
</evidence>
<reference evidence="3 4" key="1">
    <citation type="submission" date="2019-08" db="EMBL/GenBank/DDBJ databases">
        <authorList>
            <person name="Peeters C."/>
        </authorList>
    </citation>
    <scope>NUCLEOTIDE SEQUENCE [LARGE SCALE GENOMIC DNA]</scope>
    <source>
        <strain evidence="3 4">LMG 31012</strain>
    </source>
</reference>
<keyword evidence="4" id="KW-1185">Reference proteome</keyword>
<organism evidence="3 4">
    <name type="scientific">Pandoraea eparura</name>
    <dbReference type="NCBI Taxonomy" id="2508291"/>
    <lineage>
        <taxon>Bacteria</taxon>
        <taxon>Pseudomonadati</taxon>
        <taxon>Pseudomonadota</taxon>
        <taxon>Betaproteobacteria</taxon>
        <taxon>Burkholderiales</taxon>
        <taxon>Burkholderiaceae</taxon>
        <taxon>Pandoraea</taxon>
    </lineage>
</organism>
<accession>A0A5E4WC37</accession>
<sequence>MIKITLRQTISAVALSLALTATGVATADTLPATVRAQSAPPMADRCNGHGMRDAGDMPPPPPGMAPHVGGPSLRGGAAPAFAAIRTIEEIAHWYRVGGHPENVLPFYRETLSQTRDPMLRHHLSNAIAREALKPADTTAAIATLRAQLREDLAALAPPSPSPSPPSSSPDAKRR</sequence>
<evidence type="ECO:0008006" key="5">
    <source>
        <dbReference type="Google" id="ProtNLM"/>
    </source>
</evidence>
<evidence type="ECO:0000256" key="1">
    <source>
        <dbReference type="SAM" id="MobiDB-lite"/>
    </source>
</evidence>
<evidence type="ECO:0000313" key="3">
    <source>
        <dbReference type="EMBL" id="VVE21329.1"/>
    </source>
</evidence>
<keyword evidence="2" id="KW-0732">Signal</keyword>